<evidence type="ECO:0000313" key="2">
    <source>
        <dbReference type="EMBL" id="MFC5456434.1"/>
    </source>
</evidence>
<reference evidence="3" key="1">
    <citation type="journal article" date="2019" name="Int. J. Syst. Evol. Microbiol.">
        <title>The Global Catalogue of Microorganisms (GCM) 10K type strain sequencing project: providing services to taxonomists for standard genome sequencing and annotation.</title>
        <authorList>
            <consortium name="The Broad Institute Genomics Platform"/>
            <consortium name="The Broad Institute Genome Sequencing Center for Infectious Disease"/>
            <person name="Wu L."/>
            <person name="Ma J."/>
        </authorList>
    </citation>
    <scope>NUCLEOTIDE SEQUENCE [LARGE SCALE GENOMIC DNA]</scope>
    <source>
        <strain evidence="3">CGMCC 4.1469</strain>
    </source>
</reference>
<keyword evidence="1" id="KW-0472">Membrane</keyword>
<keyword evidence="1" id="KW-1133">Transmembrane helix</keyword>
<proteinExistence type="predicted"/>
<accession>A0ABW0KSS5</accession>
<keyword evidence="3" id="KW-1185">Reference proteome</keyword>
<sequence>MDLEGAKAIWTAREADGQCCISTHNLAVLSHMRALDLSLRDLAKPLPPEALNEMYAEWRMAMKRWRRIAEDEDLWDHYKARIIQMDDPSVTTGLARRLRGDLHWAFDRIQAMLAVAYAQKKRRIECQWLISFLKSSLGGFGEAFQCATDHALARVRERLDHALQNARRQVQTAEIEGIASARLLLDAATPLLKVVELVQPGQMGSPDREKISRGALSIAVTGYNLIYCSKNPSPAVLAQREKRRHAEEYLPIMATCRALTTDAELLGIINSNVQIAQALLQRMPPEINFEYSRPKLVNGRKMLYPAQRPRWSTLFLHWLRLVPRSVWILMVIISTTAVISLVVNSISAKPIATGKFTPEELKAHGLPQRLGTQALMDLPSTGVLQRSPALRSDRSRLQISAPVNDNGIHFCAILTLLLKPDQSLKVFIRNGEKADIRLPDDIYMLTLTWGTYWSILDNRFEPLYQDKLSPSLLPNGMPAVLHITSLQDGEFHIQPAH</sequence>
<evidence type="ECO:0000313" key="3">
    <source>
        <dbReference type="Proteomes" id="UP001596052"/>
    </source>
</evidence>
<protein>
    <submittedName>
        <fullName evidence="2">Uncharacterized protein</fullName>
    </submittedName>
</protein>
<dbReference type="RefSeq" id="WP_377168667.1">
    <property type="nucleotide sequence ID" value="NZ_JBHSMQ010000006.1"/>
</dbReference>
<keyword evidence="1" id="KW-0812">Transmembrane</keyword>
<evidence type="ECO:0000256" key="1">
    <source>
        <dbReference type="SAM" id="Phobius"/>
    </source>
</evidence>
<organism evidence="2 3">
    <name type="scientific">Prosthecobacter fluviatilis</name>
    <dbReference type="NCBI Taxonomy" id="445931"/>
    <lineage>
        <taxon>Bacteria</taxon>
        <taxon>Pseudomonadati</taxon>
        <taxon>Verrucomicrobiota</taxon>
        <taxon>Verrucomicrobiia</taxon>
        <taxon>Verrucomicrobiales</taxon>
        <taxon>Verrucomicrobiaceae</taxon>
        <taxon>Prosthecobacter</taxon>
    </lineage>
</organism>
<comment type="caution">
    <text evidence="2">The sequence shown here is derived from an EMBL/GenBank/DDBJ whole genome shotgun (WGS) entry which is preliminary data.</text>
</comment>
<dbReference type="EMBL" id="JBHSMQ010000006">
    <property type="protein sequence ID" value="MFC5456434.1"/>
    <property type="molecule type" value="Genomic_DNA"/>
</dbReference>
<gene>
    <name evidence="2" type="ORF">ACFQDI_16340</name>
</gene>
<name>A0ABW0KSS5_9BACT</name>
<feature type="transmembrane region" description="Helical" evidence="1">
    <location>
        <begin position="326"/>
        <end position="346"/>
    </location>
</feature>
<dbReference type="Proteomes" id="UP001596052">
    <property type="component" value="Unassembled WGS sequence"/>
</dbReference>